<keyword evidence="2" id="KW-0732">Signal</keyword>
<sequence length="87" mass="9954">FPICIVVCLCFPTLLLVLCFCSESDTCPSVMKVIHCGCIFTYMVEIRFNFRMINKFTYHFVICAGSLLNSMVQLLGLTVNVDIFYHL</sequence>
<evidence type="ECO:0000256" key="2">
    <source>
        <dbReference type="SAM" id="SignalP"/>
    </source>
</evidence>
<reference evidence="3" key="1">
    <citation type="submission" date="2015-12" db="EMBL/GenBank/DDBJ databases">
        <title>Gene expression during late stages of embryo sac development: a critical building block for successful pollen-pistil interactions.</title>
        <authorList>
            <person name="Liu Y."/>
            <person name="Joly V."/>
            <person name="Sabar M."/>
            <person name="Matton D.P."/>
        </authorList>
    </citation>
    <scope>NUCLEOTIDE SEQUENCE</scope>
</reference>
<accession>A0A0V0HBG1</accession>
<name>A0A0V0HBG1_SOLCH</name>
<feature type="chain" id="PRO_5006865816" evidence="2">
    <location>
        <begin position="25"/>
        <end position="87"/>
    </location>
</feature>
<dbReference type="EMBL" id="GEDG01022092">
    <property type="protein sequence ID" value="JAP17788.1"/>
    <property type="molecule type" value="Transcribed_RNA"/>
</dbReference>
<evidence type="ECO:0000256" key="1">
    <source>
        <dbReference type="SAM" id="Phobius"/>
    </source>
</evidence>
<feature type="signal peptide" evidence="2">
    <location>
        <begin position="1"/>
        <end position="24"/>
    </location>
</feature>
<keyword evidence="1" id="KW-0472">Membrane</keyword>
<feature type="transmembrane region" description="Helical" evidence="1">
    <location>
        <begin position="58"/>
        <end position="79"/>
    </location>
</feature>
<keyword evidence="1" id="KW-1133">Transmembrane helix</keyword>
<organism evidence="3">
    <name type="scientific">Solanum chacoense</name>
    <name type="common">Chaco potato</name>
    <dbReference type="NCBI Taxonomy" id="4108"/>
    <lineage>
        <taxon>Eukaryota</taxon>
        <taxon>Viridiplantae</taxon>
        <taxon>Streptophyta</taxon>
        <taxon>Embryophyta</taxon>
        <taxon>Tracheophyta</taxon>
        <taxon>Spermatophyta</taxon>
        <taxon>Magnoliopsida</taxon>
        <taxon>eudicotyledons</taxon>
        <taxon>Gunneridae</taxon>
        <taxon>Pentapetalae</taxon>
        <taxon>asterids</taxon>
        <taxon>lamiids</taxon>
        <taxon>Solanales</taxon>
        <taxon>Solanaceae</taxon>
        <taxon>Solanoideae</taxon>
        <taxon>Solaneae</taxon>
        <taxon>Solanum</taxon>
    </lineage>
</organism>
<evidence type="ECO:0000313" key="3">
    <source>
        <dbReference type="EMBL" id="JAP17788.1"/>
    </source>
</evidence>
<protein>
    <submittedName>
        <fullName evidence="3">Putative ovule protein</fullName>
    </submittedName>
</protein>
<dbReference type="AlphaFoldDB" id="A0A0V0HBG1"/>
<proteinExistence type="predicted"/>
<feature type="non-terminal residue" evidence="3">
    <location>
        <position position="1"/>
    </location>
</feature>
<keyword evidence="1" id="KW-0812">Transmembrane</keyword>